<keyword evidence="2" id="KW-1185">Reference proteome</keyword>
<dbReference type="OrthoDB" id="2051562at2"/>
<dbReference type="EMBL" id="SLZZ01000010">
    <property type="protein sequence ID" value="TCS78886.1"/>
    <property type="molecule type" value="Genomic_DNA"/>
</dbReference>
<dbReference type="AlphaFoldDB" id="A0A4R3K7F2"/>
<organism evidence="1 2">
    <name type="scientific">Muricomes intestini</name>
    <dbReference type="NCBI Taxonomy" id="1796634"/>
    <lineage>
        <taxon>Bacteria</taxon>
        <taxon>Bacillati</taxon>
        <taxon>Bacillota</taxon>
        <taxon>Clostridia</taxon>
        <taxon>Lachnospirales</taxon>
        <taxon>Lachnospiraceae</taxon>
        <taxon>Muricomes</taxon>
    </lineage>
</organism>
<accession>A0A4R3K7F2</accession>
<name>A0A4R3K7F2_9FIRM</name>
<evidence type="ECO:0000313" key="2">
    <source>
        <dbReference type="Proteomes" id="UP000295726"/>
    </source>
</evidence>
<proteinExistence type="predicted"/>
<protein>
    <submittedName>
        <fullName evidence="1">Uncharacterized protein</fullName>
    </submittedName>
</protein>
<dbReference type="Proteomes" id="UP000295726">
    <property type="component" value="Unassembled WGS sequence"/>
</dbReference>
<gene>
    <name evidence="1" type="ORF">EDD59_110100</name>
</gene>
<reference evidence="1 2" key="1">
    <citation type="submission" date="2019-03" db="EMBL/GenBank/DDBJ databases">
        <title>Genomic Encyclopedia of Type Strains, Phase IV (KMG-IV): sequencing the most valuable type-strain genomes for metagenomic binning, comparative biology and taxonomic classification.</title>
        <authorList>
            <person name="Goeker M."/>
        </authorList>
    </citation>
    <scope>NUCLEOTIDE SEQUENCE [LARGE SCALE GENOMIC DNA]</scope>
    <source>
        <strain evidence="1 2">DSM 29489</strain>
    </source>
</reference>
<dbReference type="RefSeq" id="WP_132381018.1">
    <property type="nucleotide sequence ID" value="NZ_SLZZ01000010.1"/>
</dbReference>
<evidence type="ECO:0000313" key="1">
    <source>
        <dbReference type="EMBL" id="TCS78886.1"/>
    </source>
</evidence>
<comment type="caution">
    <text evidence="1">The sequence shown here is derived from an EMBL/GenBank/DDBJ whole genome shotgun (WGS) entry which is preliminary data.</text>
</comment>
<sequence length="95" mass="10786">MKTVQIYNLHLVTGEVVQATEDYELKGKKTIVSLFQRADDEDIFLITDLLLGSCYILKKNIAYIATGDVRVDAEPDRFETNTCLLRRVKNCGSED</sequence>